<dbReference type="InterPro" id="IPR002213">
    <property type="entry name" value="UDP_glucos_trans"/>
</dbReference>
<sequence>HCGWNSTVEGICAGVPMLAWPCMAEQNVNCKELVEHWKLAIPVQEDRDKSSVVSVSSERLADLVVEFPSPGSHLATLVAFQDPQLKAFA</sequence>
<evidence type="ECO:0000313" key="4">
    <source>
        <dbReference type="Proteomes" id="UP000001514"/>
    </source>
</evidence>
<dbReference type="AlphaFoldDB" id="D8R4S1"/>
<dbReference type="EMBL" id="GL377571">
    <property type="protein sequence ID" value="EFJ33520.1"/>
    <property type="molecule type" value="Genomic_DNA"/>
</dbReference>
<feature type="non-terminal residue" evidence="3">
    <location>
        <position position="1"/>
    </location>
</feature>
<dbReference type="SUPFAM" id="SSF53756">
    <property type="entry name" value="UDP-Glycosyltransferase/glycogen phosphorylase"/>
    <property type="match status" value="1"/>
</dbReference>
<dbReference type="KEGG" id="smo:SELMODRAFT_84971"/>
<comment type="similarity">
    <text evidence="1">Belongs to the UDP-glycosyltransferase family.</text>
</comment>
<dbReference type="Proteomes" id="UP000001514">
    <property type="component" value="Unassembled WGS sequence"/>
</dbReference>
<dbReference type="InParanoid" id="D8R4S1"/>
<name>D8R4S1_SELML</name>
<dbReference type="PANTHER" id="PTHR48047:SF69">
    <property type="entry name" value="UDP-GLUCOSYLTRANSFERASE"/>
    <property type="match status" value="1"/>
</dbReference>
<dbReference type="Gramene" id="EFJ33520">
    <property type="protein sequence ID" value="EFJ33520"/>
    <property type="gene ID" value="SELMODRAFT_84971"/>
</dbReference>
<accession>D8R4S1</accession>
<gene>
    <name evidence="3" type="ORF">SELMODRAFT_84971</name>
</gene>
<evidence type="ECO:0000256" key="1">
    <source>
        <dbReference type="ARBA" id="ARBA00009995"/>
    </source>
</evidence>
<dbReference type="GO" id="GO:0008194">
    <property type="term" value="F:UDP-glycosyltransferase activity"/>
    <property type="evidence" value="ECO:0007669"/>
    <property type="project" value="InterPro"/>
</dbReference>
<protein>
    <submittedName>
        <fullName evidence="3">Uncharacterized protein</fullName>
    </submittedName>
</protein>
<keyword evidence="2" id="KW-0808">Transferase</keyword>
<dbReference type="HOGENOM" id="CLU_2475579_0_0_1"/>
<evidence type="ECO:0000313" key="3">
    <source>
        <dbReference type="EMBL" id="EFJ33520.1"/>
    </source>
</evidence>
<keyword evidence="4" id="KW-1185">Reference proteome</keyword>
<dbReference type="Pfam" id="PF00201">
    <property type="entry name" value="UDPGT"/>
    <property type="match status" value="1"/>
</dbReference>
<reference evidence="3 4" key="1">
    <citation type="journal article" date="2011" name="Science">
        <title>The Selaginella genome identifies genetic changes associated with the evolution of vascular plants.</title>
        <authorList>
            <person name="Banks J.A."/>
            <person name="Nishiyama T."/>
            <person name="Hasebe M."/>
            <person name="Bowman J.L."/>
            <person name="Gribskov M."/>
            <person name="dePamphilis C."/>
            <person name="Albert V.A."/>
            <person name="Aono N."/>
            <person name="Aoyama T."/>
            <person name="Ambrose B.A."/>
            <person name="Ashton N.W."/>
            <person name="Axtell M.J."/>
            <person name="Barker E."/>
            <person name="Barker M.S."/>
            <person name="Bennetzen J.L."/>
            <person name="Bonawitz N.D."/>
            <person name="Chapple C."/>
            <person name="Cheng C."/>
            <person name="Correa L.G."/>
            <person name="Dacre M."/>
            <person name="DeBarry J."/>
            <person name="Dreyer I."/>
            <person name="Elias M."/>
            <person name="Engstrom E.M."/>
            <person name="Estelle M."/>
            <person name="Feng L."/>
            <person name="Finet C."/>
            <person name="Floyd S.K."/>
            <person name="Frommer W.B."/>
            <person name="Fujita T."/>
            <person name="Gramzow L."/>
            <person name="Gutensohn M."/>
            <person name="Harholt J."/>
            <person name="Hattori M."/>
            <person name="Heyl A."/>
            <person name="Hirai T."/>
            <person name="Hiwatashi Y."/>
            <person name="Ishikawa M."/>
            <person name="Iwata M."/>
            <person name="Karol K.G."/>
            <person name="Koehler B."/>
            <person name="Kolukisaoglu U."/>
            <person name="Kubo M."/>
            <person name="Kurata T."/>
            <person name="Lalonde S."/>
            <person name="Li K."/>
            <person name="Li Y."/>
            <person name="Litt A."/>
            <person name="Lyons E."/>
            <person name="Manning G."/>
            <person name="Maruyama T."/>
            <person name="Michael T.P."/>
            <person name="Mikami K."/>
            <person name="Miyazaki S."/>
            <person name="Morinaga S."/>
            <person name="Murata T."/>
            <person name="Mueller-Roeber B."/>
            <person name="Nelson D.R."/>
            <person name="Obara M."/>
            <person name="Oguri Y."/>
            <person name="Olmstead R.G."/>
            <person name="Onodera N."/>
            <person name="Petersen B.L."/>
            <person name="Pils B."/>
            <person name="Prigge M."/>
            <person name="Rensing S.A."/>
            <person name="Riano-Pachon D.M."/>
            <person name="Roberts A.W."/>
            <person name="Sato Y."/>
            <person name="Scheller H.V."/>
            <person name="Schulz B."/>
            <person name="Schulz C."/>
            <person name="Shakirov E.V."/>
            <person name="Shibagaki N."/>
            <person name="Shinohara N."/>
            <person name="Shippen D.E."/>
            <person name="Soerensen I."/>
            <person name="Sotooka R."/>
            <person name="Sugimoto N."/>
            <person name="Sugita M."/>
            <person name="Sumikawa N."/>
            <person name="Tanurdzic M."/>
            <person name="Theissen G."/>
            <person name="Ulvskov P."/>
            <person name="Wakazuki S."/>
            <person name="Weng J.K."/>
            <person name="Willats W.W."/>
            <person name="Wipf D."/>
            <person name="Wolf P.G."/>
            <person name="Yang L."/>
            <person name="Zimmer A.D."/>
            <person name="Zhu Q."/>
            <person name="Mitros T."/>
            <person name="Hellsten U."/>
            <person name="Loque D."/>
            <person name="Otillar R."/>
            <person name="Salamov A."/>
            <person name="Schmutz J."/>
            <person name="Shapiro H."/>
            <person name="Lindquist E."/>
            <person name="Lucas S."/>
            <person name="Rokhsar D."/>
            <person name="Grigoriev I.V."/>
        </authorList>
    </citation>
    <scope>NUCLEOTIDE SEQUENCE [LARGE SCALE GENOMIC DNA]</scope>
</reference>
<evidence type="ECO:0000256" key="2">
    <source>
        <dbReference type="ARBA" id="ARBA00022679"/>
    </source>
</evidence>
<dbReference type="Gene3D" id="3.40.50.2000">
    <property type="entry name" value="Glycogen Phosphorylase B"/>
    <property type="match status" value="1"/>
</dbReference>
<dbReference type="PANTHER" id="PTHR48047">
    <property type="entry name" value="GLYCOSYLTRANSFERASE"/>
    <property type="match status" value="1"/>
</dbReference>
<organism evidence="4">
    <name type="scientific">Selaginella moellendorffii</name>
    <name type="common">Spikemoss</name>
    <dbReference type="NCBI Taxonomy" id="88036"/>
    <lineage>
        <taxon>Eukaryota</taxon>
        <taxon>Viridiplantae</taxon>
        <taxon>Streptophyta</taxon>
        <taxon>Embryophyta</taxon>
        <taxon>Tracheophyta</taxon>
        <taxon>Lycopodiopsida</taxon>
        <taxon>Selaginellales</taxon>
        <taxon>Selaginellaceae</taxon>
        <taxon>Selaginella</taxon>
    </lineage>
</organism>
<proteinExistence type="inferred from homology"/>
<dbReference type="eggNOG" id="KOG1192">
    <property type="taxonomic scope" value="Eukaryota"/>
</dbReference>